<evidence type="ECO:0000313" key="2">
    <source>
        <dbReference type="EMBL" id="MFC6206433.1"/>
    </source>
</evidence>
<protein>
    <submittedName>
        <fullName evidence="2">ImmA/IrrE family metallo-endopeptidase</fullName>
    </submittedName>
</protein>
<name>A0ABW1SQF6_9LACO</name>
<organism evidence="2 3">
    <name type="scientific">Levilactobacillus tongjiangensis</name>
    <dbReference type="NCBI Taxonomy" id="2486023"/>
    <lineage>
        <taxon>Bacteria</taxon>
        <taxon>Bacillati</taxon>
        <taxon>Bacillota</taxon>
        <taxon>Bacilli</taxon>
        <taxon>Lactobacillales</taxon>
        <taxon>Lactobacillaceae</taxon>
        <taxon>Levilactobacillus</taxon>
    </lineage>
</organism>
<dbReference type="PANTHER" id="PTHR43236:SF2">
    <property type="entry name" value="BLL0069 PROTEIN"/>
    <property type="match status" value="1"/>
</dbReference>
<dbReference type="Pfam" id="PF06114">
    <property type="entry name" value="Peptidase_M78"/>
    <property type="match status" value="1"/>
</dbReference>
<dbReference type="Proteomes" id="UP001596254">
    <property type="component" value="Unassembled WGS sequence"/>
</dbReference>
<comment type="caution">
    <text evidence="2">The sequence shown here is derived from an EMBL/GenBank/DDBJ whole genome shotgun (WGS) entry which is preliminary data.</text>
</comment>
<dbReference type="InterPro" id="IPR052345">
    <property type="entry name" value="Rad_response_metalloprotease"/>
</dbReference>
<evidence type="ECO:0000313" key="3">
    <source>
        <dbReference type="Proteomes" id="UP001596254"/>
    </source>
</evidence>
<dbReference type="InterPro" id="IPR010359">
    <property type="entry name" value="IrrE_HExxH"/>
</dbReference>
<gene>
    <name evidence="2" type="ORF">ACFP1G_02935</name>
</gene>
<keyword evidence="3" id="KW-1185">Reference proteome</keyword>
<reference evidence="3" key="1">
    <citation type="journal article" date="2019" name="Int. J. Syst. Evol. Microbiol.">
        <title>The Global Catalogue of Microorganisms (GCM) 10K type strain sequencing project: providing services to taxonomists for standard genome sequencing and annotation.</title>
        <authorList>
            <consortium name="The Broad Institute Genomics Platform"/>
            <consortium name="The Broad Institute Genome Sequencing Center for Infectious Disease"/>
            <person name="Wu L."/>
            <person name="Ma J."/>
        </authorList>
    </citation>
    <scope>NUCLEOTIDE SEQUENCE [LARGE SCALE GENOMIC DNA]</scope>
    <source>
        <strain evidence="3">CCM 8905</strain>
    </source>
</reference>
<proteinExistence type="predicted"/>
<accession>A0ABW1SQF6</accession>
<feature type="domain" description="IrrE N-terminal-like" evidence="1">
    <location>
        <begin position="185"/>
        <end position="297"/>
    </location>
</feature>
<sequence length="381" mass="43172">MTVLRVPVAKSVISWAVTHGEKSQEELRQKYQLQSWINPETDRDYPTFKQLQNFSRDTRIPFNYFFQAEVPHEKYEFASFRTVNNTTVHPSRRLIETIHTMAARQEWMKDYLIAQDDGRKFKLIGSLSRQLSPEVAATKVHKLLELEDKFSQPSTDEAFFNQLRKKISSLGIMVMQNGVVGTNTHRPLDVAEFRAFILADEVVPLIFLNSTDSRKAKIFSLVHEFIHALLGDDEILNVSPDMDISHERWINQVTSNVLLPAKRVTATLSNDLSSAANLKQLSRIFHTSLVTTAIRLNTLGLTDSREINWAKTIQGQSVESRTKESGGDFYNTAVSRVDRQFADAVISDEACGRLPVNQAAEMLGVTLKTYAATVDKLCQHA</sequence>
<evidence type="ECO:0000259" key="1">
    <source>
        <dbReference type="Pfam" id="PF06114"/>
    </source>
</evidence>
<dbReference type="PANTHER" id="PTHR43236">
    <property type="entry name" value="ANTITOXIN HIGA1"/>
    <property type="match status" value="1"/>
</dbReference>
<dbReference type="EMBL" id="JBHSSK010000007">
    <property type="protein sequence ID" value="MFC6206433.1"/>
    <property type="molecule type" value="Genomic_DNA"/>
</dbReference>
<dbReference type="RefSeq" id="WP_125691945.1">
    <property type="nucleotide sequence ID" value="NZ_JBHSSK010000007.1"/>
</dbReference>